<dbReference type="AlphaFoldDB" id="A0A0K1QB16"/>
<dbReference type="Proteomes" id="UP000064967">
    <property type="component" value="Chromosome"/>
</dbReference>
<dbReference type="EMBL" id="CP012333">
    <property type="protein sequence ID" value="AKV02981.1"/>
    <property type="molecule type" value="Genomic_DNA"/>
</dbReference>
<evidence type="ECO:0000313" key="2">
    <source>
        <dbReference type="EMBL" id="AKV02981.1"/>
    </source>
</evidence>
<protein>
    <submittedName>
        <fullName evidence="2">Biotin synthesis protein BioC</fullName>
    </submittedName>
</protein>
<dbReference type="Pfam" id="PF13649">
    <property type="entry name" value="Methyltransf_25"/>
    <property type="match status" value="1"/>
</dbReference>
<dbReference type="STRING" id="1391654.AKJ09_09644"/>
<gene>
    <name evidence="2" type="ORF">AKJ09_09644</name>
</gene>
<dbReference type="Gene3D" id="3.40.50.150">
    <property type="entry name" value="Vaccinia Virus protein VP39"/>
    <property type="match status" value="1"/>
</dbReference>
<feature type="domain" description="Methyltransferase" evidence="1">
    <location>
        <begin position="64"/>
        <end position="158"/>
    </location>
</feature>
<sequence>MTVGTTAISGAGSMRGGDIATSPARRLGSADAAIFETYVVPRYLSFFAQQMLRMFVPGRDARVCHVQCRTGYPDRALLEKLPNAHVYGCDNSEHAIELARAKAQTLPGFIADYRVIDGITLPFPAGAFSHAFTLHPHVAPAERRRLLEELARITAPRGQALVAMPLRGSFGELADLIRECALRHEQSDLTNAVEAAVQLRPTDDLFARELEAVGFEHVEVDAAPRTLRFESGRDFFEDPVARLVLLPEFRSTLRIDDVAAPFAYVRNAIDKYWSDGAFELTVNVGVASGRRKA</sequence>
<reference evidence="2 3" key="1">
    <citation type="submission" date="2015-08" db="EMBL/GenBank/DDBJ databases">
        <authorList>
            <person name="Babu N.S."/>
            <person name="Beckwith C.J."/>
            <person name="Beseler K.G."/>
            <person name="Brison A."/>
            <person name="Carone J.V."/>
            <person name="Caskin T.P."/>
            <person name="Diamond M."/>
            <person name="Durham M.E."/>
            <person name="Foxe J.M."/>
            <person name="Go M."/>
            <person name="Henderson B.A."/>
            <person name="Jones I.B."/>
            <person name="McGettigan J.A."/>
            <person name="Micheletti S.J."/>
            <person name="Nasrallah M.E."/>
            <person name="Ortiz D."/>
            <person name="Piller C.R."/>
            <person name="Privatt S.R."/>
            <person name="Schneider S.L."/>
            <person name="Sharp S."/>
            <person name="Smith T.C."/>
            <person name="Stanton J.D."/>
            <person name="Ullery H.E."/>
            <person name="Wilson R.J."/>
            <person name="Serrano M.G."/>
            <person name="Buck G."/>
            <person name="Lee V."/>
            <person name="Wang Y."/>
            <person name="Carvalho R."/>
            <person name="Voegtly L."/>
            <person name="Shi R."/>
            <person name="Duckworth R."/>
            <person name="Johnson A."/>
            <person name="Loviza R."/>
            <person name="Walstead R."/>
            <person name="Shah Z."/>
            <person name="Kiflezghi M."/>
            <person name="Wade K."/>
            <person name="Ball S.L."/>
            <person name="Bradley K.W."/>
            <person name="Asai D.J."/>
            <person name="Bowman C.A."/>
            <person name="Russell D.A."/>
            <person name="Pope W.H."/>
            <person name="Jacobs-Sera D."/>
            <person name="Hendrix R.W."/>
            <person name="Hatfull G.F."/>
        </authorList>
    </citation>
    <scope>NUCLEOTIDE SEQUENCE [LARGE SCALE GENOMIC DNA]</scope>
    <source>
        <strain evidence="2 3">DSM 27648</strain>
    </source>
</reference>
<name>A0A0K1QB16_9BACT</name>
<proteinExistence type="predicted"/>
<evidence type="ECO:0000259" key="1">
    <source>
        <dbReference type="Pfam" id="PF13649"/>
    </source>
</evidence>
<accession>A0A0K1QB16</accession>
<dbReference type="InterPro" id="IPR029063">
    <property type="entry name" value="SAM-dependent_MTases_sf"/>
</dbReference>
<dbReference type="KEGG" id="llu:AKJ09_09644"/>
<organism evidence="2 3">
    <name type="scientific">Labilithrix luteola</name>
    <dbReference type="NCBI Taxonomy" id="1391654"/>
    <lineage>
        <taxon>Bacteria</taxon>
        <taxon>Pseudomonadati</taxon>
        <taxon>Myxococcota</taxon>
        <taxon>Polyangia</taxon>
        <taxon>Polyangiales</taxon>
        <taxon>Labilitrichaceae</taxon>
        <taxon>Labilithrix</taxon>
    </lineage>
</organism>
<dbReference type="RefSeq" id="WP_240488829.1">
    <property type="nucleotide sequence ID" value="NZ_CP012333.1"/>
</dbReference>
<keyword evidence="3" id="KW-1185">Reference proteome</keyword>
<dbReference type="InterPro" id="IPR041698">
    <property type="entry name" value="Methyltransf_25"/>
</dbReference>
<dbReference type="SUPFAM" id="SSF53335">
    <property type="entry name" value="S-adenosyl-L-methionine-dependent methyltransferases"/>
    <property type="match status" value="1"/>
</dbReference>
<dbReference type="CDD" id="cd02440">
    <property type="entry name" value="AdoMet_MTases"/>
    <property type="match status" value="1"/>
</dbReference>
<evidence type="ECO:0000313" key="3">
    <source>
        <dbReference type="Proteomes" id="UP000064967"/>
    </source>
</evidence>